<feature type="non-terminal residue" evidence="1">
    <location>
        <position position="117"/>
    </location>
</feature>
<protein>
    <submittedName>
        <fullName evidence="1">Uncharacterized protein</fullName>
    </submittedName>
</protein>
<name>A0ABR3ELC8_9AGAR</name>
<organism evidence="1 2">
    <name type="scientific">Marasmius crinis-equi</name>
    <dbReference type="NCBI Taxonomy" id="585013"/>
    <lineage>
        <taxon>Eukaryota</taxon>
        <taxon>Fungi</taxon>
        <taxon>Dikarya</taxon>
        <taxon>Basidiomycota</taxon>
        <taxon>Agaricomycotina</taxon>
        <taxon>Agaricomycetes</taxon>
        <taxon>Agaricomycetidae</taxon>
        <taxon>Agaricales</taxon>
        <taxon>Marasmiineae</taxon>
        <taxon>Marasmiaceae</taxon>
        <taxon>Marasmius</taxon>
    </lineage>
</organism>
<comment type="caution">
    <text evidence="1">The sequence shown here is derived from an EMBL/GenBank/DDBJ whole genome shotgun (WGS) entry which is preliminary data.</text>
</comment>
<dbReference type="EMBL" id="JBAHYK010003317">
    <property type="protein sequence ID" value="KAL0563650.1"/>
    <property type="molecule type" value="Genomic_DNA"/>
</dbReference>
<evidence type="ECO:0000313" key="1">
    <source>
        <dbReference type="EMBL" id="KAL0563650.1"/>
    </source>
</evidence>
<keyword evidence="2" id="KW-1185">Reference proteome</keyword>
<proteinExistence type="predicted"/>
<sequence length="117" mass="12460">MANGQATLNFESLSRLSVKADSCGLVLTARHQYTYESELEEACTVFKTAIPDNIDVVTSGKLALVLSGHLDGSKISSDAYVKSSLGQYIVGFLRNNSAELAIEEVSNIFTGGTGHSE</sequence>
<reference evidence="1 2" key="1">
    <citation type="submission" date="2024-02" db="EMBL/GenBank/DDBJ databases">
        <title>A draft genome for the cacao thread blight pathogen Marasmius crinis-equi.</title>
        <authorList>
            <person name="Cohen S.P."/>
            <person name="Baruah I.K."/>
            <person name="Amoako-Attah I."/>
            <person name="Bukari Y."/>
            <person name="Meinhardt L.W."/>
            <person name="Bailey B.A."/>
        </authorList>
    </citation>
    <scope>NUCLEOTIDE SEQUENCE [LARGE SCALE GENOMIC DNA]</scope>
    <source>
        <strain evidence="1 2">GH-76</strain>
    </source>
</reference>
<evidence type="ECO:0000313" key="2">
    <source>
        <dbReference type="Proteomes" id="UP001465976"/>
    </source>
</evidence>
<dbReference type="Proteomes" id="UP001465976">
    <property type="component" value="Unassembled WGS sequence"/>
</dbReference>
<gene>
    <name evidence="1" type="ORF">V5O48_018416</name>
</gene>
<accession>A0ABR3ELC8</accession>